<reference evidence="1 2" key="1">
    <citation type="submission" date="2016-01" db="EMBL/GenBank/DDBJ databases">
        <authorList>
            <person name="Mitreva M."/>
            <person name="Pepin K.H."/>
            <person name="Mihindukulasuriya K.A."/>
            <person name="Fulton R."/>
            <person name="Fronick C."/>
            <person name="O'Laughlin M."/>
            <person name="Miner T."/>
            <person name="Herter B."/>
            <person name="Rosa B.A."/>
            <person name="Cordes M."/>
            <person name="Tomlinson C."/>
            <person name="Wollam A."/>
            <person name="Palsikar V.B."/>
            <person name="Mardis E.R."/>
            <person name="Wilson R.K."/>
        </authorList>
    </citation>
    <scope>NUCLEOTIDE SEQUENCE [LARGE SCALE GENOMIC DNA]</scope>
    <source>
        <strain evidence="1 2">DNF00696</strain>
    </source>
</reference>
<dbReference type="Proteomes" id="UP000070572">
    <property type="component" value="Unassembled WGS sequence"/>
</dbReference>
<evidence type="ECO:0000313" key="2">
    <source>
        <dbReference type="Proteomes" id="UP000070572"/>
    </source>
</evidence>
<dbReference type="EMBL" id="LSDN01000005">
    <property type="protein sequence ID" value="KXB81772.1"/>
    <property type="molecule type" value="Genomic_DNA"/>
</dbReference>
<comment type="caution">
    <text evidence="1">The sequence shown here is derived from an EMBL/GenBank/DDBJ whole genome shotgun (WGS) entry which is preliminary data.</text>
</comment>
<proteinExistence type="predicted"/>
<gene>
    <name evidence="1" type="ORF">HMPREF1862_00197</name>
</gene>
<name>A0AB34X110_9ACTO</name>
<dbReference type="AlphaFoldDB" id="A0AB34X110"/>
<sequence>MDDMLSDWHSRGAGSCTCGAYPYFARIGNGKANFRLSYPNFSVIPISCIYVNLQINQV</sequence>
<accession>A0AB34X110</accession>
<organism evidence="1 2">
    <name type="scientific">Varibaculum cambriense</name>
    <dbReference type="NCBI Taxonomy" id="184870"/>
    <lineage>
        <taxon>Bacteria</taxon>
        <taxon>Bacillati</taxon>
        <taxon>Actinomycetota</taxon>
        <taxon>Actinomycetes</taxon>
        <taxon>Actinomycetales</taxon>
        <taxon>Actinomycetaceae</taxon>
        <taxon>Varibaculum</taxon>
    </lineage>
</organism>
<protein>
    <submittedName>
        <fullName evidence="1">Uncharacterized protein</fullName>
    </submittedName>
</protein>
<evidence type="ECO:0000313" key="1">
    <source>
        <dbReference type="EMBL" id="KXB81772.1"/>
    </source>
</evidence>